<proteinExistence type="predicted"/>
<sequence length="98" mass="11279">MNKSLILLLAIALLLVIESADSWLVARRRAPVNAYGRRRVDRRRRGTGRRRRWNWLWKDESKITAEILEDEMNSADKASEDKIVADKISADNDAKMAA</sequence>
<keyword evidence="1" id="KW-0732">Signal</keyword>
<dbReference type="HOGENOM" id="CLU_2333027_0_0_1"/>
<reference evidence="2" key="2">
    <citation type="submission" date="2025-08" db="UniProtKB">
        <authorList>
            <consortium name="Ensembl"/>
        </authorList>
    </citation>
    <scope>IDENTIFICATION</scope>
</reference>
<evidence type="ECO:0000313" key="3">
    <source>
        <dbReference type="Proteomes" id="UP000007875"/>
    </source>
</evidence>
<protein>
    <submittedName>
        <fullName evidence="2">Uncharacterized protein</fullName>
    </submittedName>
</protein>
<feature type="signal peptide" evidence="1">
    <location>
        <begin position="1"/>
        <end position="22"/>
    </location>
</feature>
<reference evidence="3" key="1">
    <citation type="submission" date="2003-08" db="EMBL/GenBank/DDBJ databases">
        <authorList>
            <person name="Birren B."/>
            <person name="Nusbaum C."/>
            <person name="Abebe A."/>
            <person name="Abouelleil A."/>
            <person name="Adekoya E."/>
            <person name="Ait-zahra M."/>
            <person name="Allen N."/>
            <person name="Allen T."/>
            <person name="An P."/>
            <person name="Anderson M."/>
            <person name="Anderson S."/>
            <person name="Arachchi H."/>
            <person name="Armbruster J."/>
            <person name="Bachantsang P."/>
            <person name="Baldwin J."/>
            <person name="Barry A."/>
            <person name="Bayul T."/>
            <person name="Blitshsteyn B."/>
            <person name="Bloom T."/>
            <person name="Blye J."/>
            <person name="Boguslavskiy L."/>
            <person name="Borowsky M."/>
            <person name="Boukhgalter B."/>
            <person name="Brunache A."/>
            <person name="Butler J."/>
            <person name="Calixte N."/>
            <person name="Calvo S."/>
            <person name="Camarata J."/>
            <person name="Campo K."/>
            <person name="Chang J."/>
            <person name="Cheshatsang Y."/>
            <person name="Citroen M."/>
            <person name="Collymore A."/>
            <person name="Considine T."/>
            <person name="Cook A."/>
            <person name="Cooke P."/>
            <person name="Corum B."/>
            <person name="Cuomo C."/>
            <person name="David R."/>
            <person name="Dawoe T."/>
            <person name="Degray S."/>
            <person name="Dodge S."/>
            <person name="Dooley K."/>
            <person name="Dorje P."/>
            <person name="Dorjee K."/>
            <person name="Dorris L."/>
            <person name="Duffey N."/>
            <person name="Dupes A."/>
            <person name="Elkins T."/>
            <person name="Engels R."/>
            <person name="Erickson J."/>
            <person name="Farina A."/>
            <person name="Faro S."/>
            <person name="Ferreira P."/>
            <person name="Fischer H."/>
            <person name="Fitzgerald M."/>
            <person name="Foley K."/>
            <person name="Gage D."/>
            <person name="Galagan J."/>
            <person name="Gearin G."/>
            <person name="Gnerre S."/>
            <person name="Gnirke A."/>
            <person name="Goyette A."/>
            <person name="Graham J."/>
            <person name="Grandbois E."/>
            <person name="Gyaltsen K."/>
            <person name="Hafez N."/>
            <person name="Hagopian D."/>
            <person name="Hagos B."/>
            <person name="Hall J."/>
            <person name="Hatcher B."/>
            <person name="Heller A."/>
            <person name="Higgins H."/>
            <person name="Honan T."/>
            <person name="Horn A."/>
            <person name="Houde N."/>
            <person name="Hughes L."/>
            <person name="Hulme W."/>
            <person name="Husby E."/>
            <person name="Iliev I."/>
            <person name="Jaffe D."/>
            <person name="Jones C."/>
            <person name="Kamal M."/>
            <person name="Kamat A."/>
            <person name="Kamvysselis M."/>
            <person name="Karlsson E."/>
            <person name="Kells C."/>
            <person name="Kieu A."/>
            <person name="Kisner P."/>
            <person name="Kodira C."/>
            <person name="Kulbokas E."/>
            <person name="Labutti K."/>
            <person name="Lama D."/>
            <person name="Landers T."/>
            <person name="Leger J."/>
            <person name="Levine S."/>
            <person name="Lewis D."/>
            <person name="Lewis T."/>
            <person name="Lindblad-toh K."/>
            <person name="Liu X."/>
            <person name="Lokyitsang T."/>
            <person name="Lokyitsang Y."/>
            <person name="Lucien O."/>
            <person name="Lui A."/>
            <person name="Ma L.J."/>
            <person name="Mabbitt R."/>
            <person name="Macdonald J."/>
            <person name="Maclean C."/>
            <person name="Major J."/>
            <person name="Manning J."/>
            <person name="Marabella R."/>
            <person name="Maru K."/>
            <person name="Matthews C."/>
            <person name="Mauceli E."/>
            <person name="Mccarthy M."/>
            <person name="Mcdonough S."/>
            <person name="Mcghee T."/>
            <person name="Meldrim J."/>
            <person name="Meneus L."/>
            <person name="Mesirov J."/>
            <person name="Mihalev A."/>
            <person name="Mihova T."/>
            <person name="Mikkelsen T."/>
            <person name="Mlenga V."/>
            <person name="Moru K."/>
            <person name="Mozes J."/>
            <person name="Mulrain L."/>
            <person name="Munson G."/>
            <person name="Naylor J."/>
            <person name="Newes C."/>
            <person name="Nguyen C."/>
            <person name="Nguyen N."/>
            <person name="Nguyen T."/>
            <person name="Nicol R."/>
            <person name="Nielsen C."/>
            <person name="Nizzari M."/>
            <person name="Norbu C."/>
            <person name="Norbu N."/>
            <person name="O'donnell P."/>
            <person name="Okoawo O."/>
            <person name="O'leary S."/>
            <person name="Omotosho B."/>
            <person name="O'neill K."/>
            <person name="Osman S."/>
            <person name="Parker S."/>
            <person name="Perrin D."/>
            <person name="Phunkhang P."/>
            <person name="Piqani B."/>
            <person name="Purcell S."/>
            <person name="Rachupka T."/>
            <person name="Ramasamy U."/>
            <person name="Rameau R."/>
            <person name="Ray V."/>
            <person name="Raymond C."/>
            <person name="Retta R."/>
            <person name="Richardson S."/>
            <person name="Rise C."/>
            <person name="Rodriguez J."/>
            <person name="Rogers J."/>
            <person name="Rogov P."/>
            <person name="Rutman M."/>
            <person name="Schupbach R."/>
            <person name="Seaman C."/>
            <person name="Settipalli S."/>
            <person name="Sharpe T."/>
            <person name="Sheridan J."/>
            <person name="Sherpa N."/>
            <person name="Shi J."/>
            <person name="Smirnov S."/>
            <person name="Smith C."/>
            <person name="Sougnez C."/>
            <person name="Spencer B."/>
            <person name="Stalker J."/>
            <person name="Stange-thomann N."/>
            <person name="Stavropoulos S."/>
            <person name="Stetson K."/>
            <person name="Stone C."/>
            <person name="Stone S."/>
            <person name="Stubbs M."/>
            <person name="Talamas J."/>
            <person name="Tchuinga P."/>
            <person name="Tenzing P."/>
            <person name="Tesfaye S."/>
            <person name="Theodore J."/>
            <person name="Thoulutsang Y."/>
            <person name="Topham K."/>
            <person name="Towey S."/>
            <person name="Tsamla T."/>
            <person name="Tsomo N."/>
            <person name="Vallee D."/>
            <person name="Vassiliev H."/>
            <person name="Venkataraman V."/>
            <person name="Vinson J."/>
            <person name="Vo A."/>
            <person name="Wade C."/>
            <person name="Wang S."/>
            <person name="Wangchuk T."/>
            <person name="Wangdi T."/>
            <person name="Whittaker C."/>
            <person name="Wilkinson J."/>
            <person name="Wu Y."/>
            <person name="Wyman D."/>
            <person name="Yadav S."/>
            <person name="Yang S."/>
            <person name="Yang X."/>
            <person name="Yeager S."/>
            <person name="Yee E."/>
            <person name="Young G."/>
            <person name="Zainoun J."/>
            <person name="Zembeck L."/>
            <person name="Zimmer A."/>
            <person name="Zody M."/>
            <person name="Lander E."/>
        </authorList>
    </citation>
    <scope>NUCLEOTIDE SEQUENCE [LARGE SCALE GENOMIC DNA]</scope>
</reference>
<evidence type="ECO:0000313" key="2">
    <source>
        <dbReference type="Ensembl" id="ENSCSAVP00000008570.1"/>
    </source>
</evidence>
<name>H2YTB0_CIOSA</name>
<organism evidence="2 3">
    <name type="scientific">Ciona savignyi</name>
    <name type="common">Pacific transparent sea squirt</name>
    <dbReference type="NCBI Taxonomy" id="51511"/>
    <lineage>
        <taxon>Eukaryota</taxon>
        <taxon>Metazoa</taxon>
        <taxon>Chordata</taxon>
        <taxon>Tunicata</taxon>
        <taxon>Ascidiacea</taxon>
        <taxon>Phlebobranchia</taxon>
        <taxon>Cionidae</taxon>
        <taxon>Ciona</taxon>
    </lineage>
</organism>
<reference evidence="2" key="3">
    <citation type="submission" date="2025-09" db="UniProtKB">
        <authorList>
            <consortium name="Ensembl"/>
        </authorList>
    </citation>
    <scope>IDENTIFICATION</scope>
</reference>
<dbReference type="AlphaFoldDB" id="H2YTB0"/>
<dbReference type="InParanoid" id="H2YTB0"/>
<keyword evidence="3" id="KW-1185">Reference proteome</keyword>
<feature type="chain" id="PRO_5003578297" evidence="1">
    <location>
        <begin position="23"/>
        <end position="98"/>
    </location>
</feature>
<evidence type="ECO:0000256" key="1">
    <source>
        <dbReference type="SAM" id="SignalP"/>
    </source>
</evidence>
<dbReference type="Proteomes" id="UP000007875">
    <property type="component" value="Unassembled WGS sequence"/>
</dbReference>
<accession>H2YTB0</accession>
<dbReference type="Ensembl" id="ENSCSAVT00000008680.1">
    <property type="protein sequence ID" value="ENSCSAVP00000008570.1"/>
    <property type="gene ID" value="ENSCSAVG00000005092.1"/>
</dbReference>